<feature type="region of interest" description="Disordered" evidence="1">
    <location>
        <begin position="149"/>
        <end position="184"/>
    </location>
</feature>
<dbReference type="EMBL" id="JBBWWQ010000019">
    <property type="protein sequence ID" value="KAK8919053.1"/>
    <property type="molecule type" value="Genomic_DNA"/>
</dbReference>
<protein>
    <recommendedName>
        <fullName evidence="4">DUF4378 domain-containing protein</fullName>
    </recommendedName>
</protein>
<sequence length="291" mass="33524">MEPHCKPFSHGGRRLFELLEEPQEPFLLEVYLLEKNGGHSCNLLKSQQHSIKCWPTETCRRLLGYSSQGFKRRRGGRELACVLPKNWNFKLRKALNLENRAQARSGRFGRLLHSCEEVLDSRRRWKTMPDSKQLSPVSVFELHSDEGCSAHNHSMEEENTSSTSPVNPETADEESCYNQHKNDRNGKLRSNHLLQQCGKEFEERIFGRRESLGHHRVAKLAMEVQVVSFGAASIAEWIDVDRIGTTAEWSRFTAEAMEIGLVIEGFIFDEIREEVVVEMLGSHCFVQRYSF</sequence>
<reference evidence="2 3" key="1">
    <citation type="journal article" date="2022" name="Nat. Plants">
        <title>Genomes of leafy and leafless Platanthera orchids illuminate the evolution of mycoheterotrophy.</title>
        <authorList>
            <person name="Li M.H."/>
            <person name="Liu K.W."/>
            <person name="Li Z."/>
            <person name="Lu H.C."/>
            <person name="Ye Q.L."/>
            <person name="Zhang D."/>
            <person name="Wang J.Y."/>
            <person name="Li Y.F."/>
            <person name="Zhong Z.M."/>
            <person name="Liu X."/>
            <person name="Yu X."/>
            <person name="Liu D.K."/>
            <person name="Tu X.D."/>
            <person name="Liu B."/>
            <person name="Hao Y."/>
            <person name="Liao X.Y."/>
            <person name="Jiang Y.T."/>
            <person name="Sun W.H."/>
            <person name="Chen J."/>
            <person name="Chen Y.Q."/>
            <person name="Ai Y."/>
            <person name="Zhai J.W."/>
            <person name="Wu S.S."/>
            <person name="Zhou Z."/>
            <person name="Hsiao Y.Y."/>
            <person name="Wu W.L."/>
            <person name="Chen Y.Y."/>
            <person name="Lin Y.F."/>
            <person name="Hsu J.L."/>
            <person name="Li C.Y."/>
            <person name="Wang Z.W."/>
            <person name="Zhao X."/>
            <person name="Zhong W.Y."/>
            <person name="Ma X.K."/>
            <person name="Ma L."/>
            <person name="Huang J."/>
            <person name="Chen G.Z."/>
            <person name="Huang M.Z."/>
            <person name="Huang L."/>
            <person name="Peng D.H."/>
            <person name="Luo Y.B."/>
            <person name="Zou S.Q."/>
            <person name="Chen S.P."/>
            <person name="Lan S."/>
            <person name="Tsai W.C."/>
            <person name="Van de Peer Y."/>
            <person name="Liu Z.J."/>
        </authorList>
    </citation>
    <scope>NUCLEOTIDE SEQUENCE [LARGE SCALE GENOMIC DNA]</scope>
    <source>
        <strain evidence="2">Lor287</strain>
    </source>
</reference>
<evidence type="ECO:0000313" key="2">
    <source>
        <dbReference type="EMBL" id="KAK8919053.1"/>
    </source>
</evidence>
<gene>
    <name evidence="2" type="ORF">KSP39_PZI021273</name>
</gene>
<proteinExistence type="predicted"/>
<keyword evidence="3" id="KW-1185">Reference proteome</keyword>
<comment type="caution">
    <text evidence="2">The sequence shown here is derived from an EMBL/GenBank/DDBJ whole genome shotgun (WGS) entry which is preliminary data.</text>
</comment>
<accession>A0AAP0FWA9</accession>
<evidence type="ECO:0000256" key="1">
    <source>
        <dbReference type="SAM" id="MobiDB-lite"/>
    </source>
</evidence>
<dbReference type="PANTHER" id="PTHR36885">
    <property type="entry name" value="EXPRESSED PROTEIN"/>
    <property type="match status" value="1"/>
</dbReference>
<evidence type="ECO:0008006" key="4">
    <source>
        <dbReference type="Google" id="ProtNLM"/>
    </source>
</evidence>
<organism evidence="2 3">
    <name type="scientific">Platanthera zijinensis</name>
    <dbReference type="NCBI Taxonomy" id="2320716"/>
    <lineage>
        <taxon>Eukaryota</taxon>
        <taxon>Viridiplantae</taxon>
        <taxon>Streptophyta</taxon>
        <taxon>Embryophyta</taxon>
        <taxon>Tracheophyta</taxon>
        <taxon>Spermatophyta</taxon>
        <taxon>Magnoliopsida</taxon>
        <taxon>Liliopsida</taxon>
        <taxon>Asparagales</taxon>
        <taxon>Orchidaceae</taxon>
        <taxon>Orchidoideae</taxon>
        <taxon>Orchideae</taxon>
        <taxon>Orchidinae</taxon>
        <taxon>Platanthera</taxon>
    </lineage>
</organism>
<dbReference type="AlphaFoldDB" id="A0AAP0FWA9"/>
<evidence type="ECO:0000313" key="3">
    <source>
        <dbReference type="Proteomes" id="UP001418222"/>
    </source>
</evidence>
<dbReference type="PANTHER" id="PTHR36885:SF2">
    <property type="entry name" value="DUF4378 DOMAIN-CONTAINING PROTEIN"/>
    <property type="match status" value="1"/>
</dbReference>
<name>A0AAP0FWA9_9ASPA</name>
<dbReference type="Proteomes" id="UP001418222">
    <property type="component" value="Unassembled WGS sequence"/>
</dbReference>